<dbReference type="SUPFAM" id="SSF51735">
    <property type="entry name" value="NAD(P)-binding Rossmann-fold domains"/>
    <property type="match status" value="1"/>
</dbReference>
<feature type="domain" description="Alcohol dehydrogenase-like N-terminal" evidence="5">
    <location>
        <begin position="32"/>
        <end position="144"/>
    </location>
</feature>
<dbReference type="Gene3D" id="3.40.50.720">
    <property type="entry name" value="NAD(P)-binding Rossmann-like Domain"/>
    <property type="match status" value="1"/>
</dbReference>
<feature type="domain" description="Alcohol dehydrogenase-like C-terminal" evidence="4">
    <location>
        <begin position="264"/>
        <end position="369"/>
    </location>
</feature>
<evidence type="ECO:0000256" key="1">
    <source>
        <dbReference type="ARBA" id="ARBA00001947"/>
    </source>
</evidence>
<gene>
    <name evidence="6" type="ORF">D9758_012582</name>
</gene>
<comment type="cofactor">
    <cofactor evidence="1">
        <name>Zn(2+)</name>
        <dbReference type="ChEBI" id="CHEBI:29105"/>
    </cofactor>
</comment>
<keyword evidence="2" id="KW-0479">Metal-binding</keyword>
<protein>
    <recommendedName>
        <fullName evidence="8">Alcohol dehydrogenase</fullName>
    </recommendedName>
</protein>
<dbReference type="InterPro" id="IPR013149">
    <property type="entry name" value="ADH-like_C"/>
</dbReference>
<evidence type="ECO:0000256" key="3">
    <source>
        <dbReference type="ARBA" id="ARBA00022833"/>
    </source>
</evidence>
<dbReference type="EMBL" id="JAACJM010000162">
    <property type="protein sequence ID" value="KAF5341512.1"/>
    <property type="molecule type" value="Genomic_DNA"/>
</dbReference>
<dbReference type="SUPFAM" id="SSF50129">
    <property type="entry name" value="GroES-like"/>
    <property type="match status" value="1"/>
</dbReference>
<dbReference type="InterPro" id="IPR036291">
    <property type="entry name" value="NAD(P)-bd_dom_sf"/>
</dbReference>
<dbReference type="Pfam" id="PF00107">
    <property type="entry name" value="ADH_zinc_N"/>
    <property type="match status" value="1"/>
</dbReference>
<comment type="caution">
    <text evidence="6">The sequence shown here is derived from an EMBL/GenBank/DDBJ whole genome shotgun (WGS) entry which is preliminary data.</text>
</comment>
<dbReference type="PANTHER" id="PTHR42813:SF2">
    <property type="entry name" value="DEHYDROGENASE, ZINC-CONTAINING, PUTATIVE (AFU_ORTHOLOGUE AFUA_2G02810)-RELATED"/>
    <property type="match status" value="1"/>
</dbReference>
<evidence type="ECO:0008006" key="8">
    <source>
        <dbReference type="Google" id="ProtNLM"/>
    </source>
</evidence>
<proteinExistence type="predicted"/>
<evidence type="ECO:0000259" key="5">
    <source>
        <dbReference type="Pfam" id="PF08240"/>
    </source>
</evidence>
<dbReference type="InterPro" id="IPR011032">
    <property type="entry name" value="GroES-like_sf"/>
</dbReference>
<dbReference type="Gene3D" id="3.90.180.10">
    <property type="entry name" value="Medium-chain alcohol dehydrogenases, catalytic domain"/>
    <property type="match status" value="1"/>
</dbReference>
<dbReference type="Pfam" id="PF08240">
    <property type="entry name" value="ADH_N"/>
    <property type="match status" value="1"/>
</dbReference>
<dbReference type="AlphaFoldDB" id="A0A8H5CJ30"/>
<dbReference type="GO" id="GO:0046872">
    <property type="term" value="F:metal ion binding"/>
    <property type="evidence" value="ECO:0007669"/>
    <property type="project" value="UniProtKB-KW"/>
</dbReference>
<accession>A0A8H5CJ30</accession>
<name>A0A8H5CJ30_9AGAR</name>
<evidence type="ECO:0000313" key="6">
    <source>
        <dbReference type="EMBL" id="KAF5341512.1"/>
    </source>
</evidence>
<keyword evidence="7" id="KW-1185">Reference proteome</keyword>
<evidence type="ECO:0000259" key="4">
    <source>
        <dbReference type="Pfam" id="PF00107"/>
    </source>
</evidence>
<sequence>MSLPEKQTAVRWYPPSYDIRVESAPVSDILDPDDAIVKVTLAGLCGSDLHVYRGSGLTKDHTSGHEFLGEVVKLGSNFGKNVSGRPALYSTLKVGDKVVAPFTVNCGECHVCRLGYTGRCPNGLLFGSPLLEGGQAQFVRVPKAGGTLYNLSDPQAWSLSVSDKNTITAISSIADSSLLLLSDILPTGVFAALQTLNHPKVQPMLTGKSWPNSCLQMTSHMPLAQDPLLPEDRMLNLAIVGLGPVGICAAVSLLDMLARNDLPFRVVAIDPNESRRRKMVAVYNVIPKEDRGKGEFVVQDIEEAKETMKGWTDGIGATAVLEIVGNNSALTLAYDLVRAFGAIISVGVHGSKEMPFKGVQLYNKNVSFDFGRCPARSMFPLAVEVLVRRQDVFGKVGTESSLIDKIVGFDEAKQSYEDFDKGRIGKVLFDPWK</sequence>
<reference evidence="6 7" key="1">
    <citation type="journal article" date="2020" name="ISME J.">
        <title>Uncovering the hidden diversity of litter-decomposition mechanisms in mushroom-forming fungi.</title>
        <authorList>
            <person name="Floudas D."/>
            <person name="Bentzer J."/>
            <person name="Ahren D."/>
            <person name="Johansson T."/>
            <person name="Persson P."/>
            <person name="Tunlid A."/>
        </authorList>
    </citation>
    <scope>NUCLEOTIDE SEQUENCE [LARGE SCALE GENOMIC DNA]</scope>
    <source>
        <strain evidence="6 7">CBS 291.85</strain>
    </source>
</reference>
<dbReference type="Proteomes" id="UP000559256">
    <property type="component" value="Unassembled WGS sequence"/>
</dbReference>
<evidence type="ECO:0000256" key="2">
    <source>
        <dbReference type="ARBA" id="ARBA00022723"/>
    </source>
</evidence>
<keyword evidence="3" id="KW-0862">Zinc</keyword>
<evidence type="ECO:0000313" key="7">
    <source>
        <dbReference type="Proteomes" id="UP000559256"/>
    </source>
</evidence>
<dbReference type="InterPro" id="IPR013154">
    <property type="entry name" value="ADH-like_N"/>
</dbReference>
<dbReference type="OrthoDB" id="3941538at2759"/>
<organism evidence="6 7">
    <name type="scientific">Tetrapyrgos nigripes</name>
    <dbReference type="NCBI Taxonomy" id="182062"/>
    <lineage>
        <taxon>Eukaryota</taxon>
        <taxon>Fungi</taxon>
        <taxon>Dikarya</taxon>
        <taxon>Basidiomycota</taxon>
        <taxon>Agaricomycotina</taxon>
        <taxon>Agaricomycetes</taxon>
        <taxon>Agaricomycetidae</taxon>
        <taxon>Agaricales</taxon>
        <taxon>Marasmiineae</taxon>
        <taxon>Marasmiaceae</taxon>
        <taxon>Tetrapyrgos</taxon>
    </lineage>
</organism>
<dbReference type="PANTHER" id="PTHR42813">
    <property type="entry name" value="ZINC-TYPE ALCOHOL DEHYDROGENASE-LIKE"/>
    <property type="match status" value="1"/>
</dbReference>